<name>A0A9P7YBL1_9HELO</name>
<organism evidence="2 3">
    <name type="scientific">Amylocarpus encephaloides</name>
    <dbReference type="NCBI Taxonomy" id="45428"/>
    <lineage>
        <taxon>Eukaryota</taxon>
        <taxon>Fungi</taxon>
        <taxon>Dikarya</taxon>
        <taxon>Ascomycota</taxon>
        <taxon>Pezizomycotina</taxon>
        <taxon>Leotiomycetes</taxon>
        <taxon>Helotiales</taxon>
        <taxon>Helotiales incertae sedis</taxon>
        <taxon>Amylocarpus</taxon>
    </lineage>
</organism>
<gene>
    <name evidence="2" type="ORF">BJ875DRAFT_444736</name>
</gene>
<reference evidence="2" key="1">
    <citation type="journal article" date="2021" name="IMA Fungus">
        <title>Genomic characterization of three marine fungi, including Emericellopsis atlantica sp. nov. with signatures of a generalist lifestyle and marine biomass degradation.</title>
        <authorList>
            <person name="Hagestad O.C."/>
            <person name="Hou L."/>
            <person name="Andersen J.H."/>
            <person name="Hansen E.H."/>
            <person name="Altermark B."/>
            <person name="Li C."/>
            <person name="Kuhnert E."/>
            <person name="Cox R.J."/>
            <person name="Crous P.W."/>
            <person name="Spatafora J.W."/>
            <person name="Lail K."/>
            <person name="Amirebrahimi M."/>
            <person name="Lipzen A."/>
            <person name="Pangilinan J."/>
            <person name="Andreopoulos W."/>
            <person name="Hayes R.D."/>
            <person name="Ng V."/>
            <person name="Grigoriev I.V."/>
            <person name="Jackson S.A."/>
            <person name="Sutton T.D.S."/>
            <person name="Dobson A.D.W."/>
            <person name="Rama T."/>
        </authorList>
    </citation>
    <scope>NUCLEOTIDE SEQUENCE</scope>
    <source>
        <strain evidence="2">TRa018bII</strain>
    </source>
</reference>
<comment type="caution">
    <text evidence="2">The sequence shown here is derived from an EMBL/GenBank/DDBJ whole genome shotgun (WGS) entry which is preliminary data.</text>
</comment>
<evidence type="ECO:0000313" key="3">
    <source>
        <dbReference type="Proteomes" id="UP000824998"/>
    </source>
</evidence>
<dbReference type="AlphaFoldDB" id="A0A9P7YBL1"/>
<feature type="region of interest" description="Disordered" evidence="1">
    <location>
        <begin position="1"/>
        <end position="33"/>
    </location>
</feature>
<dbReference type="Proteomes" id="UP000824998">
    <property type="component" value="Unassembled WGS sequence"/>
</dbReference>
<accession>A0A9P7YBL1</accession>
<feature type="compositionally biased region" description="Acidic residues" evidence="1">
    <location>
        <begin position="109"/>
        <end position="124"/>
    </location>
</feature>
<sequence>MAGTKKKVLKTGNQNSKAGFGGKPPKENAQQEMKEKVRLATLKFDNHRKFVEERKKKLEWLTQSYDKDADPQYKEEYERLKKEVEGLVGNLIKYDMEFDRVAREKQGEEQDEEIDTVTEEGKADEDEILVPTSVSSSELLHIDLTGPNSSSGQLNTDDDPDYEAFFTPEQAREATGQSYGGKIVAWKNQIKSKPVIVMYGPRSAAKFERSTAAREDIDFDEKETQQFGADHRLGDEKVKRKLIRRKKEFIAIHGLAYSCDLDDLKPKEKGEKRRLPPLEIRVKWEINRVISVVWEVRSSIRHLWSSHKACDEYIYLAAKYHAARHQEWLDGQHQGKYMSRTLAPGLGRLGHYATNPSPHDAMLKFREQWCALEGIDSHKMDAAAKADFLLTWNRIEVQL</sequence>
<evidence type="ECO:0000313" key="2">
    <source>
        <dbReference type="EMBL" id="KAG9230725.1"/>
    </source>
</evidence>
<keyword evidence="3" id="KW-1185">Reference proteome</keyword>
<evidence type="ECO:0000256" key="1">
    <source>
        <dbReference type="SAM" id="MobiDB-lite"/>
    </source>
</evidence>
<proteinExistence type="predicted"/>
<feature type="region of interest" description="Disordered" evidence="1">
    <location>
        <begin position="103"/>
        <end position="124"/>
    </location>
</feature>
<dbReference type="OrthoDB" id="3431918at2759"/>
<protein>
    <submittedName>
        <fullName evidence="2">Uncharacterized protein</fullName>
    </submittedName>
</protein>
<dbReference type="EMBL" id="MU251648">
    <property type="protein sequence ID" value="KAG9230725.1"/>
    <property type="molecule type" value="Genomic_DNA"/>
</dbReference>